<evidence type="ECO:0008006" key="3">
    <source>
        <dbReference type="Google" id="ProtNLM"/>
    </source>
</evidence>
<accession>A0A813PKQ6</accession>
<reference evidence="1" key="1">
    <citation type="submission" date="2021-02" db="EMBL/GenBank/DDBJ databases">
        <authorList>
            <person name="Nowell W R."/>
        </authorList>
    </citation>
    <scope>NUCLEOTIDE SEQUENCE</scope>
    <source>
        <strain evidence="1">Ploen Becks lab</strain>
    </source>
</reference>
<protein>
    <recommendedName>
        <fullName evidence="3">Neurite outgrowth-associated protein</fullName>
    </recommendedName>
</protein>
<dbReference type="InterPro" id="IPR010487">
    <property type="entry name" value="NGRN/Rrg9"/>
</dbReference>
<dbReference type="Proteomes" id="UP000663879">
    <property type="component" value="Unassembled WGS sequence"/>
</dbReference>
<dbReference type="AlphaFoldDB" id="A0A813PKQ6"/>
<comment type="caution">
    <text evidence="1">The sequence shown here is derived from an EMBL/GenBank/DDBJ whole genome shotgun (WGS) entry which is preliminary data.</text>
</comment>
<dbReference type="GO" id="GO:0005634">
    <property type="term" value="C:nucleus"/>
    <property type="evidence" value="ECO:0007669"/>
    <property type="project" value="TreeGrafter"/>
</dbReference>
<name>A0A813PKQ6_9BILA</name>
<evidence type="ECO:0000313" key="2">
    <source>
        <dbReference type="Proteomes" id="UP000663879"/>
    </source>
</evidence>
<evidence type="ECO:0000313" key="1">
    <source>
        <dbReference type="EMBL" id="CAF0752606.1"/>
    </source>
</evidence>
<gene>
    <name evidence="1" type="ORF">OXX778_LOCUS3999</name>
</gene>
<dbReference type="PANTHER" id="PTHR13475:SF3">
    <property type="entry name" value="NEUGRIN"/>
    <property type="match status" value="1"/>
</dbReference>
<keyword evidence="2" id="KW-1185">Reference proteome</keyword>
<dbReference type="PANTHER" id="PTHR13475">
    <property type="entry name" value="NEUGRIN"/>
    <property type="match status" value="1"/>
</dbReference>
<dbReference type="OrthoDB" id="6415470at2759"/>
<sequence length="359" mass="42217">MLGLMTKKFDFKVFPFVVQISSRREIRETGRKNPFENSLIRTNKDDNRNSTKKTKDENFFAIGSVSSQGNKFKKFKLPLNLINEEKKFINKGKSSRIADELSNRDPESLIKDSEDLDLYVKNEDLYHRKIVEEDIKKNKRIKLGIVKKRIDKIENRDEKNFNLLTWDAKEQIKHLHINDPQTWTPERISESFPITLQSCKKLLKSKWTPKTLDELERHDEKVMENWKSLEKIENNINSAGPVVNIYREYKKMNRLNLLKNAAGLPGVNFERKSLIFSDSYAVHESLLCEPGKFSKIVVHKDDSIKKLFNRKNEENELNNSKELKERSELFQDHLLVTKNQLSKSLDKIFSSDKKTERKS</sequence>
<organism evidence="1 2">
    <name type="scientific">Brachionus calyciflorus</name>
    <dbReference type="NCBI Taxonomy" id="104777"/>
    <lineage>
        <taxon>Eukaryota</taxon>
        <taxon>Metazoa</taxon>
        <taxon>Spiralia</taxon>
        <taxon>Gnathifera</taxon>
        <taxon>Rotifera</taxon>
        <taxon>Eurotatoria</taxon>
        <taxon>Monogononta</taxon>
        <taxon>Pseudotrocha</taxon>
        <taxon>Ploima</taxon>
        <taxon>Brachionidae</taxon>
        <taxon>Brachionus</taxon>
    </lineage>
</organism>
<dbReference type="EMBL" id="CAJNOC010000377">
    <property type="protein sequence ID" value="CAF0752606.1"/>
    <property type="molecule type" value="Genomic_DNA"/>
</dbReference>
<proteinExistence type="predicted"/>
<dbReference type="Pfam" id="PF06413">
    <property type="entry name" value="Neugrin"/>
    <property type="match status" value="1"/>
</dbReference>